<comment type="pathway">
    <text evidence="2 11">Cofactor biosynthesis; NAD(+) biosynthesis; deamido-NAD(+) from nicotinate D-ribonucleotide: step 1/1.</text>
</comment>
<keyword evidence="5 11" id="KW-0808">Transferase</keyword>
<comment type="catalytic activity">
    <reaction evidence="10 11">
        <text>nicotinate beta-D-ribonucleotide + ATP + H(+) = deamido-NAD(+) + diphosphate</text>
        <dbReference type="Rhea" id="RHEA:22860"/>
        <dbReference type="ChEBI" id="CHEBI:15378"/>
        <dbReference type="ChEBI" id="CHEBI:30616"/>
        <dbReference type="ChEBI" id="CHEBI:33019"/>
        <dbReference type="ChEBI" id="CHEBI:57502"/>
        <dbReference type="ChEBI" id="CHEBI:58437"/>
        <dbReference type="EC" id="2.7.7.18"/>
    </reaction>
</comment>
<comment type="similarity">
    <text evidence="3 11">Belongs to the NadD family.</text>
</comment>
<dbReference type="eggNOG" id="COG1057">
    <property type="taxonomic scope" value="Bacteria"/>
</dbReference>
<name>E7RLY2_9BACT</name>
<evidence type="ECO:0000256" key="9">
    <source>
        <dbReference type="ARBA" id="ARBA00023027"/>
    </source>
</evidence>
<dbReference type="PANTHER" id="PTHR39321:SF3">
    <property type="entry name" value="PHOSPHOPANTETHEINE ADENYLYLTRANSFERASE"/>
    <property type="match status" value="1"/>
</dbReference>
<dbReference type="InterPro" id="IPR004821">
    <property type="entry name" value="Cyt_trans-like"/>
</dbReference>
<evidence type="ECO:0000313" key="13">
    <source>
        <dbReference type="EMBL" id="EFZ37763.1"/>
    </source>
</evidence>
<evidence type="ECO:0000256" key="2">
    <source>
        <dbReference type="ARBA" id="ARBA00005019"/>
    </source>
</evidence>
<evidence type="ECO:0000256" key="1">
    <source>
        <dbReference type="ARBA" id="ARBA00002324"/>
    </source>
</evidence>
<evidence type="ECO:0000256" key="7">
    <source>
        <dbReference type="ARBA" id="ARBA00022741"/>
    </source>
</evidence>
<dbReference type="HAMAP" id="MF_00244">
    <property type="entry name" value="NaMN_adenylyltr"/>
    <property type="match status" value="1"/>
</dbReference>
<dbReference type="EC" id="2.7.7.18" evidence="11"/>
<evidence type="ECO:0000256" key="11">
    <source>
        <dbReference type="HAMAP-Rule" id="MF_00244"/>
    </source>
</evidence>
<dbReference type="GO" id="GO:0004515">
    <property type="term" value="F:nicotinate-nucleotide adenylyltransferase activity"/>
    <property type="evidence" value="ECO:0007669"/>
    <property type="project" value="UniProtKB-UniRule"/>
</dbReference>
<reference evidence="13" key="1">
    <citation type="submission" date="2011-01" db="EMBL/GenBank/DDBJ databases">
        <authorList>
            <person name="Muzny D."/>
            <person name="Qin X."/>
            <person name="Buhay C."/>
            <person name="Dugan-Rocha S."/>
            <person name="Ding Y."/>
            <person name="Chen G."/>
            <person name="Hawes A."/>
            <person name="Holder M."/>
            <person name="Jhangiani S."/>
            <person name="Johnson A."/>
            <person name="Khan Z."/>
            <person name="Li Z."/>
            <person name="Liu W."/>
            <person name="Liu X."/>
            <person name="Perez L."/>
            <person name="Shen H."/>
            <person name="Wang Q."/>
            <person name="Watt J."/>
            <person name="Xi L."/>
            <person name="Xin Y."/>
            <person name="Zhou J."/>
            <person name="Deng J."/>
            <person name="Jiang H."/>
            <person name="Liu Y."/>
            <person name="Qu J."/>
            <person name="Song X.-Z."/>
            <person name="Zhang L."/>
            <person name="Villasana D."/>
            <person name="Johnson A."/>
            <person name="Liu J."/>
            <person name="Liyanage D."/>
            <person name="Lorensuhewa L."/>
            <person name="Robinson T."/>
            <person name="Song A."/>
            <person name="Song B.-B."/>
            <person name="Dinh H."/>
            <person name="Thornton R."/>
            <person name="Coyle M."/>
            <person name="Francisco L."/>
            <person name="Jackson L."/>
            <person name="Javaid M."/>
            <person name="Korchina V."/>
            <person name="Kovar C."/>
            <person name="Mata R."/>
            <person name="Mathew T."/>
            <person name="Ngo R."/>
            <person name="Nguyen L."/>
            <person name="Nguyen N."/>
            <person name="Okwuonu G."/>
            <person name="Ongeri F."/>
            <person name="Pham C."/>
            <person name="Simmons D."/>
            <person name="Wilczek-Boney K."/>
            <person name="Hale W."/>
            <person name="Jakkamsetti A."/>
            <person name="Pham P."/>
            <person name="Ruth R."/>
            <person name="San Lucas F."/>
            <person name="Warren J."/>
            <person name="Zhang J."/>
            <person name="Zhao Z."/>
            <person name="Zhou C."/>
            <person name="Zhu D."/>
            <person name="Lee S."/>
            <person name="Bess C."/>
            <person name="Blankenburg K."/>
            <person name="Forbes L."/>
            <person name="Fu Q."/>
            <person name="Gubbala S."/>
            <person name="Hirani K."/>
            <person name="Jayaseelan J.C."/>
            <person name="Lara F."/>
            <person name="Munidasa M."/>
            <person name="Palculict T."/>
            <person name="Patil S."/>
            <person name="Pu L.-L."/>
            <person name="Saada N."/>
            <person name="Tang L."/>
            <person name="Weissenberger G."/>
            <person name="Zhu Y."/>
            <person name="Hemphill L."/>
            <person name="Shang Y."/>
            <person name="Youmans B."/>
            <person name="Ayvaz T."/>
            <person name="Ross M."/>
            <person name="Santibanez J."/>
            <person name="Aqrawi P."/>
            <person name="Gross S."/>
            <person name="Joshi V."/>
            <person name="Fowler G."/>
            <person name="Nazareth L."/>
            <person name="Reid J."/>
            <person name="Worley K."/>
            <person name="Petrosino J."/>
            <person name="Highlander S."/>
            <person name="Gibbs R."/>
        </authorList>
    </citation>
    <scope>NUCLEOTIDE SEQUENCE [LARGE SCALE GENOMIC DNA]</scope>
    <source>
        <strain evidence="13">ATCC 33269</strain>
    </source>
</reference>
<dbReference type="NCBIfam" id="TIGR00482">
    <property type="entry name" value="nicotinate (nicotinamide) nucleotide adenylyltransferase"/>
    <property type="match status" value="1"/>
</dbReference>
<evidence type="ECO:0000256" key="3">
    <source>
        <dbReference type="ARBA" id="ARBA00009014"/>
    </source>
</evidence>
<evidence type="ECO:0000259" key="12">
    <source>
        <dbReference type="Pfam" id="PF01467"/>
    </source>
</evidence>
<dbReference type="GO" id="GO:0009435">
    <property type="term" value="P:NAD+ biosynthetic process"/>
    <property type="evidence" value="ECO:0007669"/>
    <property type="project" value="UniProtKB-UniRule"/>
</dbReference>
<feature type="domain" description="Cytidyltransferase-like" evidence="12">
    <location>
        <begin position="7"/>
        <end position="166"/>
    </location>
</feature>
<dbReference type="PANTHER" id="PTHR39321">
    <property type="entry name" value="NICOTINATE-NUCLEOTIDE ADENYLYLTRANSFERASE-RELATED"/>
    <property type="match status" value="1"/>
</dbReference>
<evidence type="ECO:0000256" key="8">
    <source>
        <dbReference type="ARBA" id="ARBA00022840"/>
    </source>
</evidence>
<dbReference type="InterPro" id="IPR014729">
    <property type="entry name" value="Rossmann-like_a/b/a_fold"/>
</dbReference>
<dbReference type="GO" id="GO:0005524">
    <property type="term" value="F:ATP binding"/>
    <property type="evidence" value="ECO:0007669"/>
    <property type="project" value="UniProtKB-KW"/>
</dbReference>
<dbReference type="HOGENOM" id="CLU_069765_3_3_10"/>
<evidence type="ECO:0000256" key="10">
    <source>
        <dbReference type="ARBA" id="ARBA00048721"/>
    </source>
</evidence>
<keyword evidence="9 11" id="KW-0520">NAD</keyword>
<dbReference type="Pfam" id="PF01467">
    <property type="entry name" value="CTP_transf_like"/>
    <property type="match status" value="1"/>
</dbReference>
<accession>E7RLY2</accession>
<dbReference type="STRING" id="28134.SAMN05444288_0713"/>
<dbReference type="EMBL" id="AEPE02000002">
    <property type="protein sequence ID" value="EFZ37763.1"/>
    <property type="molecule type" value="Genomic_DNA"/>
</dbReference>
<keyword evidence="8 11" id="KW-0067">ATP-binding</keyword>
<comment type="caution">
    <text evidence="13">The sequence shown here is derived from an EMBL/GenBank/DDBJ whole genome shotgun (WGS) entry which is preliminary data.</text>
</comment>
<dbReference type="UniPathway" id="UPA00253">
    <property type="reaction ID" value="UER00332"/>
</dbReference>
<dbReference type="NCBIfam" id="TIGR00125">
    <property type="entry name" value="cyt_tran_rel"/>
    <property type="match status" value="1"/>
</dbReference>
<keyword evidence="7 11" id="KW-0547">Nucleotide-binding</keyword>
<proteinExistence type="inferred from homology"/>
<evidence type="ECO:0000256" key="5">
    <source>
        <dbReference type="ARBA" id="ARBA00022679"/>
    </source>
</evidence>
<dbReference type="CDD" id="cd02165">
    <property type="entry name" value="NMNAT"/>
    <property type="match status" value="1"/>
</dbReference>
<dbReference type="InterPro" id="IPR005248">
    <property type="entry name" value="NadD/NMNAT"/>
</dbReference>
<sequence>MSKRVGIYGGSFNPIHNGHIALAKQLLRACRLDEVWFVVSPQNPFKQSSELLADDKRLQLVRLALEEEPKLTACDYEFHLPKPSYMWHTLQSMRRDMPDTTFVLLIGADNWQAFPHWFRHEDIIRNFDIVIYPRKQSPVEEALLPPRVHLVHAELYDLSSTMIRQRVRCGESIDGLVPPCIAPLVKAYYANAERKPHGEQP</sequence>
<organism evidence="13 14">
    <name type="scientific">Hoylesella oralis ATCC 33269</name>
    <dbReference type="NCBI Taxonomy" id="873533"/>
    <lineage>
        <taxon>Bacteria</taxon>
        <taxon>Pseudomonadati</taxon>
        <taxon>Bacteroidota</taxon>
        <taxon>Bacteroidia</taxon>
        <taxon>Bacteroidales</taxon>
        <taxon>Prevotellaceae</taxon>
        <taxon>Hoylesella</taxon>
    </lineage>
</organism>
<dbReference type="AlphaFoldDB" id="E7RLY2"/>
<keyword evidence="14" id="KW-1185">Reference proteome</keyword>
<dbReference type="RefSeq" id="WP_004368791.1">
    <property type="nucleotide sequence ID" value="NZ_GL833119.1"/>
</dbReference>
<protein>
    <recommendedName>
        <fullName evidence="11">Probable nicotinate-nucleotide adenylyltransferase</fullName>
        <ecNumber evidence="11">2.7.7.18</ecNumber>
    </recommendedName>
    <alternativeName>
        <fullName evidence="11">Deamido-NAD(+) diphosphorylase</fullName>
    </alternativeName>
    <alternativeName>
        <fullName evidence="11">Deamido-NAD(+) pyrophosphorylase</fullName>
    </alternativeName>
    <alternativeName>
        <fullName evidence="11">Nicotinate mononucleotide adenylyltransferase</fullName>
        <shortName evidence="11">NaMN adenylyltransferase</shortName>
    </alternativeName>
</protein>
<dbReference type="Gene3D" id="3.40.50.620">
    <property type="entry name" value="HUPs"/>
    <property type="match status" value="1"/>
</dbReference>
<comment type="function">
    <text evidence="1 11">Catalyzes the reversible adenylation of nicotinate mononucleotide (NaMN) to nicotinic acid adenine dinucleotide (NaAD).</text>
</comment>
<evidence type="ECO:0000256" key="4">
    <source>
        <dbReference type="ARBA" id="ARBA00022642"/>
    </source>
</evidence>
<keyword evidence="4 11" id="KW-0662">Pyridine nucleotide biosynthesis</keyword>
<evidence type="ECO:0000313" key="14">
    <source>
        <dbReference type="Proteomes" id="UP000005580"/>
    </source>
</evidence>
<gene>
    <name evidence="11 13" type="primary">nadD</name>
    <name evidence="13" type="ORF">HMPREF0663_10132</name>
</gene>
<dbReference type="Proteomes" id="UP000005580">
    <property type="component" value="Unassembled WGS sequence"/>
</dbReference>
<keyword evidence="6 11" id="KW-0548">Nucleotidyltransferase</keyword>
<dbReference type="SUPFAM" id="SSF52374">
    <property type="entry name" value="Nucleotidylyl transferase"/>
    <property type="match status" value="1"/>
</dbReference>
<evidence type="ECO:0000256" key="6">
    <source>
        <dbReference type="ARBA" id="ARBA00022695"/>
    </source>
</evidence>